<dbReference type="InterPro" id="IPR018247">
    <property type="entry name" value="EF_Hand_1_Ca_BS"/>
</dbReference>
<dbReference type="PANTHER" id="PTHR23050">
    <property type="entry name" value="CALCIUM BINDING PROTEIN"/>
    <property type="match status" value="1"/>
</dbReference>
<dbReference type="InterPro" id="IPR002048">
    <property type="entry name" value="EF_hand_dom"/>
</dbReference>
<dbReference type="GO" id="GO:0016301">
    <property type="term" value="F:kinase activity"/>
    <property type="evidence" value="ECO:0007669"/>
    <property type="project" value="UniProtKB-KW"/>
</dbReference>
<accession>A0ABP0RYZ4</accession>
<keyword evidence="4" id="KW-0418">Kinase</keyword>
<organism evidence="4 5">
    <name type="scientific">Durusdinium trenchii</name>
    <dbReference type="NCBI Taxonomy" id="1381693"/>
    <lineage>
        <taxon>Eukaryota</taxon>
        <taxon>Sar</taxon>
        <taxon>Alveolata</taxon>
        <taxon>Dinophyceae</taxon>
        <taxon>Suessiales</taxon>
        <taxon>Symbiodiniaceae</taxon>
        <taxon>Durusdinium</taxon>
    </lineage>
</organism>
<feature type="domain" description="EF-hand" evidence="3">
    <location>
        <begin position="1"/>
        <end position="32"/>
    </location>
</feature>
<comment type="caution">
    <text evidence="4">The sequence shown here is derived from an EMBL/GenBank/DDBJ whole genome shotgun (WGS) entry which is preliminary data.</text>
</comment>
<keyword evidence="2" id="KW-0106">Calcium</keyword>
<dbReference type="PROSITE" id="PS50222">
    <property type="entry name" value="EF_HAND_2"/>
    <property type="match status" value="3"/>
</dbReference>
<dbReference type="Proteomes" id="UP001642464">
    <property type="component" value="Unassembled WGS sequence"/>
</dbReference>
<evidence type="ECO:0000259" key="3">
    <source>
        <dbReference type="PROSITE" id="PS50222"/>
    </source>
</evidence>
<protein>
    <submittedName>
        <fullName evidence="4">Calcium-dependent protein kinase 3 (PfCDPK3)</fullName>
    </submittedName>
</protein>
<feature type="non-terminal residue" evidence="4">
    <location>
        <position position="1"/>
    </location>
</feature>
<proteinExistence type="predicted"/>
<reference evidence="4 5" key="1">
    <citation type="submission" date="2024-02" db="EMBL/GenBank/DDBJ databases">
        <authorList>
            <person name="Chen Y."/>
            <person name="Shah S."/>
            <person name="Dougan E. K."/>
            <person name="Thang M."/>
            <person name="Chan C."/>
        </authorList>
    </citation>
    <scope>NUCLEOTIDE SEQUENCE [LARGE SCALE GENOMIC DNA]</scope>
</reference>
<dbReference type="InterPro" id="IPR050145">
    <property type="entry name" value="Centrin_CML-like"/>
</dbReference>
<keyword evidence="5" id="KW-1185">Reference proteome</keyword>
<gene>
    <name evidence="4" type="ORF">SCF082_LOCUS48901</name>
</gene>
<evidence type="ECO:0000313" key="4">
    <source>
        <dbReference type="EMBL" id="CAK9104876.1"/>
    </source>
</evidence>
<dbReference type="SUPFAM" id="SSF47473">
    <property type="entry name" value="EF-hand"/>
    <property type="match status" value="1"/>
</dbReference>
<dbReference type="Gene3D" id="1.10.238.10">
    <property type="entry name" value="EF-hand"/>
    <property type="match status" value="1"/>
</dbReference>
<evidence type="ECO:0000256" key="2">
    <source>
        <dbReference type="ARBA" id="ARBA00022837"/>
    </source>
</evidence>
<dbReference type="InterPro" id="IPR011992">
    <property type="entry name" value="EF-hand-dom_pair"/>
</dbReference>
<dbReference type="Pfam" id="PF13202">
    <property type="entry name" value="EF-hand_5"/>
    <property type="match status" value="1"/>
</dbReference>
<dbReference type="SMART" id="SM00054">
    <property type="entry name" value="EFh"/>
    <property type="match status" value="3"/>
</dbReference>
<keyword evidence="1" id="KW-0677">Repeat</keyword>
<sequence length="169" mass="18696">EIREEFLLVDANGDGRISKEDLKTTIDVSAPGEETEELRAWTETLFTEAWQAPNHIEYTEWLAAILQQRKYHSEEAIAAAFRVFDTNGDGGITPKELGKVLVQSADEVERFFPDFDLNGDGAIDLQEFQEIFRGAGGQAAASGLPPDFDDSLDLGAVTEHTQLPRLISL</sequence>
<dbReference type="CDD" id="cd00051">
    <property type="entry name" value="EFh"/>
    <property type="match status" value="1"/>
</dbReference>
<name>A0ABP0RYZ4_9DINO</name>
<evidence type="ECO:0000313" key="5">
    <source>
        <dbReference type="Proteomes" id="UP001642464"/>
    </source>
</evidence>
<feature type="domain" description="EF-hand" evidence="3">
    <location>
        <begin position="103"/>
        <end position="138"/>
    </location>
</feature>
<evidence type="ECO:0000256" key="1">
    <source>
        <dbReference type="ARBA" id="ARBA00022737"/>
    </source>
</evidence>
<keyword evidence="4" id="KW-0808">Transferase</keyword>
<feature type="domain" description="EF-hand" evidence="3">
    <location>
        <begin position="72"/>
        <end position="101"/>
    </location>
</feature>
<dbReference type="EMBL" id="CAXAMM010042439">
    <property type="protein sequence ID" value="CAK9104876.1"/>
    <property type="molecule type" value="Genomic_DNA"/>
</dbReference>
<dbReference type="Pfam" id="PF13499">
    <property type="entry name" value="EF-hand_7"/>
    <property type="match status" value="1"/>
</dbReference>
<dbReference type="PROSITE" id="PS00018">
    <property type="entry name" value="EF_HAND_1"/>
    <property type="match status" value="2"/>
</dbReference>